<evidence type="ECO:0000313" key="7">
    <source>
        <dbReference type="Proteomes" id="UP000007383"/>
    </source>
</evidence>
<evidence type="ECO:0000256" key="2">
    <source>
        <dbReference type="ARBA" id="ARBA00022692"/>
    </source>
</evidence>
<evidence type="ECO:0000256" key="1">
    <source>
        <dbReference type="ARBA" id="ARBA00004167"/>
    </source>
</evidence>
<dbReference type="GO" id="GO:0005886">
    <property type="term" value="C:plasma membrane"/>
    <property type="evidence" value="ECO:0007669"/>
    <property type="project" value="InterPro"/>
</dbReference>
<sequence length="1443" mass="159200">MMEQPKCLRTSKHPHLSRLVLVGALLLLVLVGVWGVPRLHAVLTQRVARLQAATIAGIEEVLNRPFEYRDIRPNIIQGITVRDLRVYRDADHISSLAEVGTLRVGYSIWGFLRGELRITRIQVLDARFTLDTRDPAGLQAFIQELLQRETNGTWQASLADTAILSARRLHVQVSDDSFTGDVAVQRATVRSLQSDPQFVLAGAFQGISDRFPQLGGIQGEVAVEGRITDNLSGIDSMVEVDLLETDRFLILDQEFGLQLFEDKVSIWRREARDPIEVQLEYSPVTDQVHLSLQSDGYRLGTLIHFRGDWAWMNQLSDGTYHGSGDLSFDLAAGRVSYDLDLQAVFTDLQGLGPVQADISARGNQDRLQVYASTVRTRLGQFRYTGRVSLQPDVLADGQLLVQDLRYRDLLIHQLRLDVASSDGRIQLRDADPDTSIGSISGLELEVAPNLGWGIGLRGNLLFNTSGTRRFSLQAVVPPGEGLQRASFRYVLNGMPGHTAAQLVQQLADITISDSLQQYAEGIDFSSSGVIFFDADGFRLQSPFVRVTDYRTYGDQLQFSLAASPERIAVSNLSGTAAGQPVTGELAASRRADRTDLTADMTIRSYAYQLHGEVRDDYVRIEGTHGLQAEASLSPGGMLVQIAAEQMPIPLPEQTLRLDLDMVGSLRGRDDFSFRISRLIVEDIQAGPLRRVSLPGVVTQGSIRIPRAEVFTDVRQYRGALELDYQLGTRASLAQLAGQLALELQDGDQQEQYSAQIELASGLLSGEFQIDGLPIDDYLAPELQGTIQAAGSFGGSLQEPSAAGSIRLHEARYRTSPLLAAADFRITPREFSLQNLAGEFQGVFFDPAGLELDFTTREVSLDGQVRITDWIQNRIDLDLQINGTMGPDWLGDLLHSDTSLSSRVSVRSQAAGRVTTYRFTARGLGDLFRIEGGLDGSGFYFASDDTGGFEFDMYPPFPVRAEGFGQLRDGQLSLDIPTLALEIEDVADLLIFPDFALNQGRLQGSLRLTGAVRDPDFYGTLNLTDVRGDLSLSPAEISIPRSSLVFEERGIRLPPTRVYAGSTAASISGGVQLSRFVPDEYRIEIQTLPDNWFPVDYDFGVVSVDGIGALDILLAGNQNEVNITGNITARNTSIVILPAETAAEIDTEPGLNVVTDLTFRTARGVEFFWPNRQFPILRTFARTGETVRLQSSAQDMFLALTGSVAIQGGEIFYFQRSFYLREGAILFDESAESFDPRVSLRAEIREVREDGPVTISLVADQNPLSQFAPRFTSSPTMPETEILALLGQNVVGQRGTGLDDDSGSAFTLNFLDTVGQLAVSRTVESRVRDALQLDMFSIRTPIIQNIGTPLDTPSPSLGQYLDNTSVFLGRYIGNDIFGELLVQLRAQDPFSDEPRNLTGLEIDSEISLDFDTPYFNLEWSFSPQNWEQLFIPDNTFSFTWGFSY</sequence>
<dbReference type="PANTHER" id="PTHR36985">
    <property type="entry name" value="TRANSLOCATION AND ASSEMBLY MODULE SUBUNIT TAMB"/>
    <property type="match status" value="1"/>
</dbReference>
<keyword evidence="3" id="KW-1133">Transmembrane helix</keyword>
<dbReference type="eggNOG" id="COG2911">
    <property type="taxonomic scope" value="Bacteria"/>
</dbReference>
<accession>H9UJB3</accession>
<name>H9UJB3_SPIAZ</name>
<reference evidence="7" key="1">
    <citation type="journal article" date="2013" name="Stand. Genomic Sci.">
        <title>Complete genome sequence of the halophilic bacterium Spirochaeta africana type strain (Z-7692(T)) from the alkaline Lake Magadi in the East African Rift.</title>
        <authorList>
            <person name="Liolos K."/>
            <person name="Abt B."/>
            <person name="Scheuner C."/>
            <person name="Teshima H."/>
            <person name="Held B."/>
            <person name="Lapidus A."/>
            <person name="Nolan M."/>
            <person name="Lucas S."/>
            <person name="Deshpande S."/>
            <person name="Cheng J.F."/>
            <person name="Tapia R."/>
            <person name="Goodwin L.A."/>
            <person name="Pitluck S."/>
            <person name="Pagani I."/>
            <person name="Ivanova N."/>
            <person name="Mavromatis K."/>
            <person name="Mikhailova N."/>
            <person name="Huntemann M."/>
            <person name="Pati A."/>
            <person name="Chen A."/>
            <person name="Palaniappan K."/>
            <person name="Land M."/>
            <person name="Rohde M."/>
            <person name="Tindall B.J."/>
            <person name="Detter J.C."/>
            <person name="Goker M."/>
            <person name="Bristow J."/>
            <person name="Eisen J.A."/>
            <person name="Markowitz V."/>
            <person name="Hugenholtz P."/>
            <person name="Woyke T."/>
            <person name="Klenk H.P."/>
            <person name="Kyrpides N.C."/>
        </authorList>
    </citation>
    <scope>NUCLEOTIDE SEQUENCE</scope>
    <source>
        <strain evidence="7">ATCC 700263 / DSM 8902 / Z-7692</strain>
    </source>
</reference>
<dbReference type="HOGENOM" id="CLU_004913_0_0_12"/>
<evidence type="ECO:0000256" key="3">
    <source>
        <dbReference type="ARBA" id="ARBA00022989"/>
    </source>
</evidence>
<dbReference type="Pfam" id="PF04357">
    <property type="entry name" value="TamB"/>
    <property type="match status" value="1"/>
</dbReference>
<feature type="domain" description="Translocation and assembly module TamB C-terminal" evidence="5">
    <location>
        <begin position="1060"/>
        <end position="1380"/>
    </location>
</feature>
<dbReference type="EMBL" id="CP003282">
    <property type="protein sequence ID" value="AFG37606.1"/>
    <property type="molecule type" value="Genomic_DNA"/>
</dbReference>
<keyword evidence="2" id="KW-0812">Transmembrane</keyword>
<dbReference type="OrthoDB" id="354433at2"/>
<evidence type="ECO:0000313" key="6">
    <source>
        <dbReference type="EMBL" id="AFG37606.1"/>
    </source>
</evidence>
<dbReference type="KEGG" id="sfc:Spiaf_1547"/>
<organism evidence="6 7">
    <name type="scientific">Spirochaeta africana (strain ATCC 700263 / DSM 8902 / Z-7692)</name>
    <dbReference type="NCBI Taxonomy" id="889378"/>
    <lineage>
        <taxon>Bacteria</taxon>
        <taxon>Pseudomonadati</taxon>
        <taxon>Spirochaetota</taxon>
        <taxon>Spirochaetia</taxon>
        <taxon>Spirochaetales</taxon>
        <taxon>Spirochaetaceae</taxon>
        <taxon>Spirochaeta</taxon>
    </lineage>
</organism>
<keyword evidence="4" id="KW-0472">Membrane</keyword>
<protein>
    <recommendedName>
        <fullName evidence="5">Translocation and assembly module TamB C-terminal domain-containing protein</fullName>
    </recommendedName>
</protein>
<dbReference type="STRING" id="889378.Spiaf_1547"/>
<dbReference type="GO" id="GO:0097347">
    <property type="term" value="C:TAM protein secretion complex"/>
    <property type="evidence" value="ECO:0007669"/>
    <property type="project" value="TreeGrafter"/>
</dbReference>
<proteinExistence type="predicted"/>
<evidence type="ECO:0000256" key="4">
    <source>
        <dbReference type="ARBA" id="ARBA00023136"/>
    </source>
</evidence>
<dbReference type="InterPro" id="IPR007452">
    <property type="entry name" value="TamB_C"/>
</dbReference>
<dbReference type="GO" id="GO:0009306">
    <property type="term" value="P:protein secretion"/>
    <property type="evidence" value="ECO:0007669"/>
    <property type="project" value="InterPro"/>
</dbReference>
<dbReference type="PANTHER" id="PTHR36985:SF1">
    <property type="entry name" value="TRANSLOCATION AND ASSEMBLY MODULE SUBUNIT TAMB"/>
    <property type="match status" value="1"/>
</dbReference>
<comment type="subcellular location">
    <subcellularLocation>
        <location evidence="1">Membrane</location>
        <topology evidence="1">Single-pass membrane protein</topology>
    </subcellularLocation>
</comment>
<evidence type="ECO:0000259" key="5">
    <source>
        <dbReference type="Pfam" id="PF04357"/>
    </source>
</evidence>
<gene>
    <name evidence="6" type="ordered locus">Spiaf_1547</name>
</gene>
<keyword evidence="7" id="KW-1185">Reference proteome</keyword>
<dbReference type="PATRIC" id="fig|889378.3.peg.1539"/>
<dbReference type="Proteomes" id="UP000007383">
    <property type="component" value="Chromosome"/>
</dbReference>
<dbReference type="RefSeq" id="WP_014455589.1">
    <property type="nucleotide sequence ID" value="NC_017098.1"/>
</dbReference>